<dbReference type="InterPro" id="IPR001437">
    <property type="entry name" value="Tscrpt_elong_fac_GreA/B_C"/>
</dbReference>
<feature type="domain" description="Transcription elongation factor GreA/GreB C-terminal" evidence="1">
    <location>
        <begin position="62"/>
        <end position="133"/>
    </location>
</feature>
<keyword evidence="3" id="KW-0418">Kinase</keyword>
<dbReference type="GO" id="GO:0016301">
    <property type="term" value="F:kinase activity"/>
    <property type="evidence" value="ECO:0007669"/>
    <property type="project" value="UniProtKB-KW"/>
</dbReference>
<evidence type="ECO:0000313" key="4">
    <source>
        <dbReference type="Proteomes" id="UP000634206"/>
    </source>
</evidence>
<dbReference type="SUPFAM" id="SSF54534">
    <property type="entry name" value="FKBP-like"/>
    <property type="match status" value="1"/>
</dbReference>
<sequence length="141" mass="15429">MKTSTSSAVQSLPIHITSEDKARLEGMIAKMQRSGEQRDGLSTLIHELDRASVISEGEVSRDLVTMNSEVSIINQDTAEKLQFTLVYPEDADVDAGKISVLSPIGCGMLGYKVGDEFEWQVPAGVRRFVVAKVDFQPGKRS</sequence>
<dbReference type="RefSeq" id="WP_309488756.1">
    <property type="nucleotide sequence ID" value="NZ_JAENIG010000002.1"/>
</dbReference>
<keyword evidence="3" id="KW-0808">Transferase</keyword>
<dbReference type="Pfam" id="PF14760">
    <property type="entry name" value="Rnk_N"/>
    <property type="match status" value="1"/>
</dbReference>
<dbReference type="InterPro" id="IPR036953">
    <property type="entry name" value="GreA/GreB_C_sf"/>
</dbReference>
<dbReference type="GO" id="GO:0070063">
    <property type="term" value="F:RNA polymerase binding"/>
    <property type="evidence" value="ECO:0007669"/>
    <property type="project" value="InterPro"/>
</dbReference>
<name>A0AAE2S9Z2_9BACT</name>
<dbReference type="NCBIfam" id="NF004396">
    <property type="entry name" value="PRK05753.1"/>
    <property type="match status" value="1"/>
</dbReference>
<dbReference type="Pfam" id="PF01272">
    <property type="entry name" value="GreA_GreB"/>
    <property type="match status" value="1"/>
</dbReference>
<organism evidence="3 4">
    <name type="scientific">Oceaniferula flava</name>
    <dbReference type="NCBI Taxonomy" id="2800421"/>
    <lineage>
        <taxon>Bacteria</taxon>
        <taxon>Pseudomonadati</taxon>
        <taxon>Verrucomicrobiota</taxon>
        <taxon>Verrucomicrobiia</taxon>
        <taxon>Verrucomicrobiales</taxon>
        <taxon>Verrucomicrobiaceae</taxon>
        <taxon>Oceaniferula</taxon>
    </lineage>
</organism>
<dbReference type="Gene3D" id="3.10.50.30">
    <property type="entry name" value="Transcription elongation factor, GreA/GreB, C-terminal domain"/>
    <property type="match status" value="1"/>
</dbReference>
<dbReference type="Proteomes" id="UP000634206">
    <property type="component" value="Unassembled WGS sequence"/>
</dbReference>
<accession>A0AAE2S9Z2</accession>
<keyword evidence="4" id="KW-1185">Reference proteome</keyword>
<dbReference type="InterPro" id="IPR018151">
    <property type="entry name" value="TF_GreA/GreB_CS"/>
</dbReference>
<protein>
    <submittedName>
        <fullName evidence="3">Nucleoside diphosphate kinase regulator</fullName>
    </submittedName>
</protein>
<dbReference type="GO" id="GO:0006354">
    <property type="term" value="P:DNA-templated transcription elongation"/>
    <property type="evidence" value="ECO:0007669"/>
    <property type="project" value="TreeGrafter"/>
</dbReference>
<evidence type="ECO:0000259" key="2">
    <source>
        <dbReference type="Pfam" id="PF14760"/>
    </source>
</evidence>
<dbReference type="InterPro" id="IPR023459">
    <property type="entry name" value="Tscrpt_elong_fac_GreA/B_fam"/>
</dbReference>
<gene>
    <name evidence="3" type="primary">rnk</name>
    <name evidence="3" type="ORF">JIN83_04230</name>
</gene>
<dbReference type="EMBL" id="JAENIG010000002">
    <property type="protein sequence ID" value="MBK1854150.1"/>
    <property type="molecule type" value="Genomic_DNA"/>
</dbReference>
<feature type="domain" description="Regulator of nucleoside diphosphate kinase N-terminal" evidence="2">
    <location>
        <begin position="13"/>
        <end position="53"/>
    </location>
</feature>
<comment type="caution">
    <text evidence="3">The sequence shown here is derived from an EMBL/GenBank/DDBJ whole genome shotgun (WGS) entry which is preliminary data.</text>
</comment>
<evidence type="ECO:0000259" key="1">
    <source>
        <dbReference type="Pfam" id="PF01272"/>
    </source>
</evidence>
<dbReference type="AlphaFoldDB" id="A0AAE2S9Z2"/>
<dbReference type="PANTHER" id="PTHR30437:SF5">
    <property type="entry name" value="REGULATOR OF NUCLEOSIDE DIPHOSPHATE KINASE"/>
    <property type="match status" value="1"/>
</dbReference>
<dbReference type="GO" id="GO:0003677">
    <property type="term" value="F:DNA binding"/>
    <property type="evidence" value="ECO:0007669"/>
    <property type="project" value="InterPro"/>
</dbReference>
<evidence type="ECO:0000313" key="3">
    <source>
        <dbReference type="EMBL" id="MBK1854150.1"/>
    </source>
</evidence>
<reference evidence="3" key="1">
    <citation type="submission" date="2021-01" db="EMBL/GenBank/DDBJ databases">
        <title>Modified the classification status of verrucomicrobia.</title>
        <authorList>
            <person name="Feng X."/>
        </authorList>
    </citation>
    <scope>NUCLEOTIDE SEQUENCE</scope>
    <source>
        <strain evidence="3">5K15</strain>
    </source>
</reference>
<dbReference type="PROSITE" id="PS00830">
    <property type="entry name" value="GREAB_2"/>
    <property type="match status" value="1"/>
</dbReference>
<dbReference type="PANTHER" id="PTHR30437">
    <property type="entry name" value="TRANSCRIPTION ELONGATION FACTOR GREA"/>
    <property type="match status" value="1"/>
</dbReference>
<dbReference type="InterPro" id="IPR029462">
    <property type="entry name" value="Rnk_N"/>
</dbReference>
<dbReference type="GO" id="GO:0032784">
    <property type="term" value="P:regulation of DNA-templated transcription elongation"/>
    <property type="evidence" value="ECO:0007669"/>
    <property type="project" value="InterPro"/>
</dbReference>
<proteinExistence type="predicted"/>